<keyword evidence="2" id="KW-0560">Oxidoreductase</keyword>
<dbReference type="OrthoDB" id="5243643at2"/>
<organism evidence="2 3">
    <name type="scientific">Lentzea albida</name>
    <dbReference type="NCBI Taxonomy" id="65499"/>
    <lineage>
        <taxon>Bacteria</taxon>
        <taxon>Bacillati</taxon>
        <taxon>Actinomycetota</taxon>
        <taxon>Actinomycetes</taxon>
        <taxon>Pseudonocardiales</taxon>
        <taxon>Pseudonocardiaceae</taxon>
        <taxon>Lentzea</taxon>
    </lineage>
</organism>
<dbReference type="GO" id="GO:0004497">
    <property type="term" value="F:monooxygenase activity"/>
    <property type="evidence" value="ECO:0007669"/>
    <property type="project" value="UniProtKB-KW"/>
</dbReference>
<sequence>MSTDAAGRILDAVRYLDEVLRQQDIGTVGSVQRGVRTPAFDQGRIAYDPAETGCPDTACTTSTAGLPRGPADGRVLTRHA</sequence>
<dbReference type="EMBL" id="FOFV01000009">
    <property type="protein sequence ID" value="SER47379.1"/>
    <property type="molecule type" value="Genomic_DNA"/>
</dbReference>
<gene>
    <name evidence="2" type="ORF">SAMN04488000_109103</name>
</gene>
<reference evidence="3" key="1">
    <citation type="submission" date="2016-10" db="EMBL/GenBank/DDBJ databases">
        <authorList>
            <person name="Varghese N."/>
            <person name="Submissions S."/>
        </authorList>
    </citation>
    <scope>NUCLEOTIDE SEQUENCE [LARGE SCALE GENOMIC DNA]</scope>
    <source>
        <strain evidence="3">DSM 44437</strain>
    </source>
</reference>
<keyword evidence="3" id="KW-1185">Reference proteome</keyword>
<evidence type="ECO:0000313" key="2">
    <source>
        <dbReference type="EMBL" id="SER47379.1"/>
    </source>
</evidence>
<evidence type="ECO:0000313" key="3">
    <source>
        <dbReference type="Proteomes" id="UP000199503"/>
    </source>
</evidence>
<proteinExistence type="predicted"/>
<keyword evidence="2" id="KW-0503">Monooxygenase</keyword>
<accession>A0A1H9PHP7</accession>
<dbReference type="STRING" id="65499.SAMN04488000_109103"/>
<feature type="region of interest" description="Disordered" evidence="1">
    <location>
        <begin position="58"/>
        <end position="80"/>
    </location>
</feature>
<name>A0A1H9PHP7_9PSEU</name>
<protein>
    <submittedName>
        <fullName evidence="2">Choline monooxygenase</fullName>
    </submittedName>
</protein>
<evidence type="ECO:0000256" key="1">
    <source>
        <dbReference type="SAM" id="MobiDB-lite"/>
    </source>
</evidence>
<dbReference type="AlphaFoldDB" id="A0A1H9PHP7"/>
<dbReference type="RefSeq" id="WP_089919348.1">
    <property type="nucleotide sequence ID" value="NZ_FOFV01000009.1"/>
</dbReference>
<dbReference type="Proteomes" id="UP000199503">
    <property type="component" value="Unassembled WGS sequence"/>
</dbReference>